<accession>B4MTI8</accession>
<evidence type="ECO:0000313" key="4">
    <source>
        <dbReference type="EMBL" id="EDW75427.2"/>
    </source>
</evidence>
<feature type="domain" description="C-type lectin" evidence="3">
    <location>
        <begin position="166"/>
        <end position="289"/>
    </location>
</feature>
<evidence type="ECO:0000259" key="3">
    <source>
        <dbReference type="PROSITE" id="PS50041"/>
    </source>
</evidence>
<dbReference type="KEGG" id="dwi:6641561"/>
<dbReference type="Proteomes" id="UP000007798">
    <property type="component" value="Unassembled WGS sequence"/>
</dbReference>
<dbReference type="eggNOG" id="KOG4297">
    <property type="taxonomic scope" value="Eukaryota"/>
</dbReference>
<evidence type="ECO:0000313" key="5">
    <source>
        <dbReference type="Proteomes" id="UP000007798"/>
    </source>
</evidence>
<dbReference type="InterPro" id="IPR016187">
    <property type="entry name" value="CTDL_fold"/>
</dbReference>
<gene>
    <name evidence="4" type="primary">Dwil\GK23821</name>
    <name evidence="4" type="ORF">Dwil_GK23821</name>
</gene>
<dbReference type="PANTHER" id="PTHR22799:SF6">
    <property type="entry name" value="C-TYPE LECTIN DOMAIN FAMILY 4 MEMBER M-LIKE"/>
    <property type="match status" value="1"/>
</dbReference>
<dbReference type="Gene3D" id="3.10.100.10">
    <property type="entry name" value="Mannose-Binding Protein A, subunit A"/>
    <property type="match status" value="2"/>
</dbReference>
<protein>
    <recommendedName>
        <fullName evidence="3">C-type lectin domain-containing protein</fullName>
    </recommendedName>
</protein>
<dbReference type="HOGENOM" id="CLU_550159_0_0_1"/>
<feature type="chain" id="PRO_5006458038" description="C-type lectin domain-containing protein" evidence="2">
    <location>
        <begin position="21"/>
        <end position="299"/>
    </location>
</feature>
<proteinExistence type="predicted"/>
<name>B4MTI8_DROWI</name>
<dbReference type="InParanoid" id="B4MTI8"/>
<dbReference type="InterPro" id="IPR016186">
    <property type="entry name" value="C-type_lectin-like/link_sf"/>
</dbReference>
<keyword evidence="1" id="KW-0430">Lectin</keyword>
<organism evidence="4 5">
    <name type="scientific">Drosophila willistoni</name>
    <name type="common">Fruit fly</name>
    <dbReference type="NCBI Taxonomy" id="7260"/>
    <lineage>
        <taxon>Eukaryota</taxon>
        <taxon>Metazoa</taxon>
        <taxon>Ecdysozoa</taxon>
        <taxon>Arthropoda</taxon>
        <taxon>Hexapoda</taxon>
        <taxon>Insecta</taxon>
        <taxon>Pterygota</taxon>
        <taxon>Neoptera</taxon>
        <taxon>Endopterygota</taxon>
        <taxon>Diptera</taxon>
        <taxon>Brachycera</taxon>
        <taxon>Muscomorpha</taxon>
        <taxon>Ephydroidea</taxon>
        <taxon>Drosophilidae</taxon>
        <taxon>Drosophila</taxon>
        <taxon>Sophophora</taxon>
    </lineage>
</organism>
<feature type="signal peptide" evidence="2">
    <location>
        <begin position="1"/>
        <end position="20"/>
    </location>
</feature>
<dbReference type="SMART" id="SM00034">
    <property type="entry name" value="CLECT"/>
    <property type="match status" value="2"/>
</dbReference>
<feature type="domain" description="C-type lectin" evidence="3">
    <location>
        <begin position="33"/>
        <end position="128"/>
    </location>
</feature>
<dbReference type="Pfam" id="PF00059">
    <property type="entry name" value="Lectin_C"/>
    <property type="match status" value="2"/>
</dbReference>
<keyword evidence="5" id="KW-1185">Reference proteome</keyword>
<dbReference type="EMBL" id="CH963852">
    <property type="protein sequence ID" value="EDW75427.2"/>
    <property type="molecule type" value="Genomic_DNA"/>
</dbReference>
<dbReference type="PANTHER" id="PTHR22799">
    <property type="entry name" value="TETRANECTIN-RELATED"/>
    <property type="match status" value="1"/>
</dbReference>
<dbReference type="SUPFAM" id="SSF56436">
    <property type="entry name" value="C-type lectin-like"/>
    <property type="match status" value="2"/>
</dbReference>
<evidence type="ECO:0000256" key="1">
    <source>
        <dbReference type="ARBA" id="ARBA00022734"/>
    </source>
</evidence>
<dbReference type="CDD" id="cd00037">
    <property type="entry name" value="CLECT"/>
    <property type="match status" value="2"/>
</dbReference>
<reference evidence="4 5" key="1">
    <citation type="journal article" date="2007" name="Nature">
        <title>Evolution of genes and genomes on the Drosophila phylogeny.</title>
        <authorList>
            <consortium name="Drosophila 12 Genomes Consortium"/>
            <person name="Clark A.G."/>
            <person name="Eisen M.B."/>
            <person name="Smith D.R."/>
            <person name="Bergman C.M."/>
            <person name="Oliver B."/>
            <person name="Markow T.A."/>
            <person name="Kaufman T.C."/>
            <person name="Kellis M."/>
            <person name="Gelbart W."/>
            <person name="Iyer V.N."/>
            <person name="Pollard D.A."/>
            <person name="Sackton T.B."/>
            <person name="Larracuente A.M."/>
            <person name="Singh N.D."/>
            <person name="Abad J.P."/>
            <person name="Abt D.N."/>
            <person name="Adryan B."/>
            <person name="Aguade M."/>
            <person name="Akashi H."/>
            <person name="Anderson W.W."/>
            <person name="Aquadro C.F."/>
            <person name="Ardell D.H."/>
            <person name="Arguello R."/>
            <person name="Artieri C.G."/>
            <person name="Barbash D.A."/>
            <person name="Barker D."/>
            <person name="Barsanti P."/>
            <person name="Batterham P."/>
            <person name="Batzoglou S."/>
            <person name="Begun D."/>
            <person name="Bhutkar A."/>
            <person name="Blanco E."/>
            <person name="Bosak S.A."/>
            <person name="Bradley R.K."/>
            <person name="Brand A.D."/>
            <person name="Brent M.R."/>
            <person name="Brooks A.N."/>
            <person name="Brown R.H."/>
            <person name="Butlin R.K."/>
            <person name="Caggese C."/>
            <person name="Calvi B.R."/>
            <person name="Bernardo de Carvalho A."/>
            <person name="Caspi A."/>
            <person name="Castrezana S."/>
            <person name="Celniker S.E."/>
            <person name="Chang J.L."/>
            <person name="Chapple C."/>
            <person name="Chatterji S."/>
            <person name="Chinwalla A."/>
            <person name="Civetta A."/>
            <person name="Clifton S.W."/>
            <person name="Comeron J.M."/>
            <person name="Costello J.C."/>
            <person name="Coyne J.A."/>
            <person name="Daub J."/>
            <person name="David R.G."/>
            <person name="Delcher A.L."/>
            <person name="Delehaunty K."/>
            <person name="Do C.B."/>
            <person name="Ebling H."/>
            <person name="Edwards K."/>
            <person name="Eickbush T."/>
            <person name="Evans J.D."/>
            <person name="Filipski A."/>
            <person name="Findeiss S."/>
            <person name="Freyhult E."/>
            <person name="Fulton L."/>
            <person name="Fulton R."/>
            <person name="Garcia A.C."/>
            <person name="Gardiner A."/>
            <person name="Garfield D.A."/>
            <person name="Garvin B.E."/>
            <person name="Gibson G."/>
            <person name="Gilbert D."/>
            <person name="Gnerre S."/>
            <person name="Godfrey J."/>
            <person name="Good R."/>
            <person name="Gotea V."/>
            <person name="Gravely B."/>
            <person name="Greenberg A.J."/>
            <person name="Griffiths-Jones S."/>
            <person name="Gross S."/>
            <person name="Guigo R."/>
            <person name="Gustafson E.A."/>
            <person name="Haerty W."/>
            <person name="Hahn M.W."/>
            <person name="Halligan D.L."/>
            <person name="Halpern A.L."/>
            <person name="Halter G.M."/>
            <person name="Han M.V."/>
            <person name="Heger A."/>
            <person name="Hillier L."/>
            <person name="Hinrichs A.S."/>
            <person name="Holmes I."/>
            <person name="Hoskins R.A."/>
            <person name="Hubisz M.J."/>
            <person name="Hultmark D."/>
            <person name="Huntley M.A."/>
            <person name="Jaffe D.B."/>
            <person name="Jagadeeshan S."/>
            <person name="Jeck W.R."/>
            <person name="Johnson J."/>
            <person name="Jones C.D."/>
            <person name="Jordan W.C."/>
            <person name="Karpen G.H."/>
            <person name="Kataoka E."/>
            <person name="Keightley P.D."/>
            <person name="Kheradpour P."/>
            <person name="Kirkness E.F."/>
            <person name="Koerich L.B."/>
            <person name="Kristiansen K."/>
            <person name="Kudrna D."/>
            <person name="Kulathinal R.J."/>
            <person name="Kumar S."/>
            <person name="Kwok R."/>
            <person name="Lander E."/>
            <person name="Langley C.H."/>
            <person name="Lapoint R."/>
            <person name="Lazzaro B.P."/>
            <person name="Lee S.J."/>
            <person name="Levesque L."/>
            <person name="Li R."/>
            <person name="Lin C.F."/>
            <person name="Lin M.F."/>
            <person name="Lindblad-Toh K."/>
            <person name="Llopart A."/>
            <person name="Long M."/>
            <person name="Low L."/>
            <person name="Lozovsky E."/>
            <person name="Lu J."/>
            <person name="Luo M."/>
            <person name="Machado C.A."/>
            <person name="Makalowski W."/>
            <person name="Marzo M."/>
            <person name="Matsuda M."/>
            <person name="Matzkin L."/>
            <person name="McAllister B."/>
            <person name="McBride C.S."/>
            <person name="McKernan B."/>
            <person name="McKernan K."/>
            <person name="Mendez-Lago M."/>
            <person name="Minx P."/>
            <person name="Mollenhauer M.U."/>
            <person name="Montooth K."/>
            <person name="Mount S.M."/>
            <person name="Mu X."/>
            <person name="Myers E."/>
            <person name="Negre B."/>
            <person name="Newfeld S."/>
            <person name="Nielsen R."/>
            <person name="Noor M.A."/>
            <person name="O'Grady P."/>
            <person name="Pachter L."/>
            <person name="Papaceit M."/>
            <person name="Parisi M.J."/>
            <person name="Parisi M."/>
            <person name="Parts L."/>
            <person name="Pedersen J.S."/>
            <person name="Pesole G."/>
            <person name="Phillippy A.M."/>
            <person name="Ponting C.P."/>
            <person name="Pop M."/>
            <person name="Porcelli D."/>
            <person name="Powell J.R."/>
            <person name="Prohaska S."/>
            <person name="Pruitt K."/>
            <person name="Puig M."/>
            <person name="Quesneville H."/>
            <person name="Ram K.R."/>
            <person name="Rand D."/>
            <person name="Rasmussen M.D."/>
            <person name="Reed L.K."/>
            <person name="Reenan R."/>
            <person name="Reily A."/>
            <person name="Remington K.A."/>
            <person name="Rieger T.T."/>
            <person name="Ritchie M.G."/>
            <person name="Robin C."/>
            <person name="Rogers Y.H."/>
            <person name="Rohde C."/>
            <person name="Rozas J."/>
            <person name="Rubenfield M.J."/>
            <person name="Ruiz A."/>
            <person name="Russo S."/>
            <person name="Salzberg S.L."/>
            <person name="Sanchez-Gracia A."/>
            <person name="Saranga D.J."/>
            <person name="Sato H."/>
            <person name="Schaeffer S.W."/>
            <person name="Schatz M.C."/>
            <person name="Schlenke T."/>
            <person name="Schwartz R."/>
            <person name="Segarra C."/>
            <person name="Singh R.S."/>
            <person name="Sirot L."/>
            <person name="Sirota M."/>
            <person name="Sisneros N.B."/>
            <person name="Smith C.D."/>
            <person name="Smith T.F."/>
            <person name="Spieth J."/>
            <person name="Stage D.E."/>
            <person name="Stark A."/>
            <person name="Stephan W."/>
            <person name="Strausberg R.L."/>
            <person name="Strempel S."/>
            <person name="Sturgill D."/>
            <person name="Sutton G."/>
            <person name="Sutton G.G."/>
            <person name="Tao W."/>
            <person name="Teichmann S."/>
            <person name="Tobari Y.N."/>
            <person name="Tomimura Y."/>
            <person name="Tsolas J.M."/>
            <person name="Valente V.L."/>
            <person name="Venter E."/>
            <person name="Venter J.C."/>
            <person name="Vicario S."/>
            <person name="Vieira F.G."/>
            <person name="Vilella A.J."/>
            <person name="Villasante A."/>
            <person name="Walenz B."/>
            <person name="Wang J."/>
            <person name="Wasserman M."/>
            <person name="Watts T."/>
            <person name="Wilson D."/>
            <person name="Wilson R.K."/>
            <person name="Wing R.A."/>
            <person name="Wolfner M.F."/>
            <person name="Wong A."/>
            <person name="Wong G.K."/>
            <person name="Wu C.I."/>
            <person name="Wu G."/>
            <person name="Yamamoto D."/>
            <person name="Yang H.P."/>
            <person name="Yang S.P."/>
            <person name="Yorke J.A."/>
            <person name="Yoshida K."/>
            <person name="Zdobnov E."/>
            <person name="Zhang P."/>
            <person name="Zhang Y."/>
            <person name="Zimin A.V."/>
            <person name="Baldwin J."/>
            <person name="Abdouelleil A."/>
            <person name="Abdulkadir J."/>
            <person name="Abebe A."/>
            <person name="Abera B."/>
            <person name="Abreu J."/>
            <person name="Acer S.C."/>
            <person name="Aftuck L."/>
            <person name="Alexander A."/>
            <person name="An P."/>
            <person name="Anderson E."/>
            <person name="Anderson S."/>
            <person name="Arachi H."/>
            <person name="Azer M."/>
            <person name="Bachantsang P."/>
            <person name="Barry A."/>
            <person name="Bayul T."/>
            <person name="Berlin A."/>
            <person name="Bessette D."/>
            <person name="Bloom T."/>
            <person name="Blye J."/>
            <person name="Boguslavskiy L."/>
            <person name="Bonnet C."/>
            <person name="Boukhgalter B."/>
            <person name="Bourzgui I."/>
            <person name="Brown A."/>
            <person name="Cahill P."/>
            <person name="Channer S."/>
            <person name="Cheshatsang Y."/>
            <person name="Chuda L."/>
            <person name="Citroen M."/>
            <person name="Collymore A."/>
            <person name="Cooke P."/>
            <person name="Costello M."/>
            <person name="D'Aco K."/>
            <person name="Daza R."/>
            <person name="De Haan G."/>
            <person name="DeGray S."/>
            <person name="DeMaso C."/>
            <person name="Dhargay N."/>
            <person name="Dooley K."/>
            <person name="Dooley E."/>
            <person name="Doricent M."/>
            <person name="Dorje P."/>
            <person name="Dorjee K."/>
            <person name="Dupes A."/>
            <person name="Elong R."/>
            <person name="Falk J."/>
            <person name="Farina A."/>
            <person name="Faro S."/>
            <person name="Ferguson D."/>
            <person name="Fisher S."/>
            <person name="Foley C.D."/>
            <person name="Franke A."/>
            <person name="Friedrich D."/>
            <person name="Gadbois L."/>
            <person name="Gearin G."/>
            <person name="Gearin C.R."/>
            <person name="Giannoukos G."/>
            <person name="Goode T."/>
            <person name="Graham J."/>
            <person name="Grandbois E."/>
            <person name="Grewal S."/>
            <person name="Gyaltsen K."/>
            <person name="Hafez N."/>
            <person name="Hagos B."/>
            <person name="Hall J."/>
            <person name="Henson C."/>
            <person name="Hollinger A."/>
            <person name="Honan T."/>
            <person name="Huard M.D."/>
            <person name="Hughes L."/>
            <person name="Hurhula B."/>
            <person name="Husby M.E."/>
            <person name="Kamat A."/>
            <person name="Kanga B."/>
            <person name="Kashin S."/>
            <person name="Khazanovich D."/>
            <person name="Kisner P."/>
            <person name="Lance K."/>
            <person name="Lara M."/>
            <person name="Lee W."/>
            <person name="Lennon N."/>
            <person name="Letendre F."/>
            <person name="LeVine R."/>
            <person name="Lipovsky A."/>
            <person name="Liu X."/>
            <person name="Liu J."/>
            <person name="Liu S."/>
            <person name="Lokyitsang T."/>
            <person name="Lokyitsang Y."/>
            <person name="Lubonja R."/>
            <person name="Lui A."/>
            <person name="MacDonald P."/>
            <person name="Magnisalis V."/>
            <person name="Maru K."/>
            <person name="Matthews C."/>
            <person name="McCusker W."/>
            <person name="McDonough S."/>
            <person name="Mehta T."/>
            <person name="Meldrim J."/>
            <person name="Meneus L."/>
            <person name="Mihai O."/>
            <person name="Mihalev A."/>
            <person name="Mihova T."/>
            <person name="Mittelman R."/>
            <person name="Mlenga V."/>
            <person name="Montmayeur A."/>
            <person name="Mulrain L."/>
            <person name="Navidi A."/>
            <person name="Naylor J."/>
            <person name="Negash T."/>
            <person name="Nguyen T."/>
            <person name="Nguyen N."/>
            <person name="Nicol R."/>
            <person name="Norbu C."/>
            <person name="Norbu N."/>
            <person name="Novod N."/>
            <person name="O'Neill B."/>
            <person name="Osman S."/>
            <person name="Markiewicz E."/>
            <person name="Oyono O.L."/>
            <person name="Patti C."/>
            <person name="Phunkhang P."/>
            <person name="Pierre F."/>
            <person name="Priest M."/>
            <person name="Raghuraman S."/>
            <person name="Rege F."/>
            <person name="Reyes R."/>
            <person name="Rise C."/>
            <person name="Rogov P."/>
            <person name="Ross K."/>
            <person name="Ryan E."/>
            <person name="Settipalli S."/>
            <person name="Shea T."/>
            <person name="Sherpa N."/>
            <person name="Shi L."/>
            <person name="Shih D."/>
            <person name="Sparrow T."/>
            <person name="Spaulding J."/>
            <person name="Stalker J."/>
            <person name="Stange-Thomann N."/>
            <person name="Stavropoulos S."/>
            <person name="Stone C."/>
            <person name="Strader C."/>
            <person name="Tesfaye S."/>
            <person name="Thomson T."/>
            <person name="Thoulutsang Y."/>
            <person name="Thoulutsang D."/>
            <person name="Topham K."/>
            <person name="Topping I."/>
            <person name="Tsamla T."/>
            <person name="Vassiliev H."/>
            <person name="Vo A."/>
            <person name="Wangchuk T."/>
            <person name="Wangdi T."/>
            <person name="Weiand M."/>
            <person name="Wilkinson J."/>
            <person name="Wilson A."/>
            <person name="Yadav S."/>
            <person name="Young G."/>
            <person name="Yu Q."/>
            <person name="Zembek L."/>
            <person name="Zhong D."/>
            <person name="Zimmer A."/>
            <person name="Zwirko Z."/>
            <person name="Jaffe D.B."/>
            <person name="Alvarez P."/>
            <person name="Brockman W."/>
            <person name="Butler J."/>
            <person name="Chin C."/>
            <person name="Gnerre S."/>
            <person name="Grabherr M."/>
            <person name="Kleber M."/>
            <person name="Mauceli E."/>
            <person name="MacCallum I."/>
        </authorList>
    </citation>
    <scope>NUCLEOTIDE SEQUENCE [LARGE SCALE GENOMIC DNA]</scope>
    <source>
        <strain evidence="5">Tucson 14030-0811.24</strain>
    </source>
</reference>
<dbReference type="PROSITE" id="PS50041">
    <property type="entry name" value="C_TYPE_LECTIN_2"/>
    <property type="match status" value="2"/>
</dbReference>
<dbReference type="InterPro" id="IPR051663">
    <property type="entry name" value="CLec_Tetranectin-domain"/>
</dbReference>
<sequence>MFVKCVQFTLFLGLVASTLGNAVLNRDGLFTQIGNGYYYIAHENYTKWFNAYEDCRRMGSELITIDTIEEWHAINKYLNNMNIMKSYWTSGNDLAETGKHVWFSNGEPITLDIWAPGQPDNYQNREHCDMLVKMFAKCFQFIFILGLVASTLGNAVINRDGLFTKIGNGYYFIAQENYVNWFKAYENCRRMGSELITIDTIEEWHAINKYLNDMNIMKQYWTSGNDIAETGKHVWFSNGEPINLDIWFPGQPDNYNNGEHCDQLGFGNEETVPALNDIACNMPFAYICEASPLHAPQVI</sequence>
<evidence type="ECO:0000256" key="2">
    <source>
        <dbReference type="SAM" id="SignalP"/>
    </source>
</evidence>
<dbReference type="SMR" id="B4MTI8"/>
<dbReference type="AlphaFoldDB" id="B4MTI8"/>
<keyword evidence="2" id="KW-0732">Signal</keyword>
<dbReference type="OrthoDB" id="7647695at2759"/>
<dbReference type="InterPro" id="IPR001304">
    <property type="entry name" value="C-type_lectin-like"/>
</dbReference>
<dbReference type="GO" id="GO:0030246">
    <property type="term" value="F:carbohydrate binding"/>
    <property type="evidence" value="ECO:0007669"/>
    <property type="project" value="UniProtKB-KW"/>
</dbReference>